<dbReference type="PIRSF" id="PIRSF018634">
    <property type="entry name" value="UCP018634"/>
    <property type="match status" value="1"/>
</dbReference>
<organism evidence="1 2">
    <name type="scientific">Lonepinella koalarum</name>
    <dbReference type="NCBI Taxonomy" id="53417"/>
    <lineage>
        <taxon>Bacteria</taxon>
        <taxon>Pseudomonadati</taxon>
        <taxon>Pseudomonadota</taxon>
        <taxon>Gammaproteobacteria</taxon>
        <taxon>Pasteurellales</taxon>
        <taxon>Pasteurellaceae</taxon>
        <taxon>Lonepinella</taxon>
    </lineage>
</organism>
<gene>
    <name evidence="1" type="ORF">EV692_1611</name>
</gene>
<evidence type="ECO:0000313" key="2">
    <source>
        <dbReference type="Proteomes" id="UP000295496"/>
    </source>
</evidence>
<dbReference type="AlphaFoldDB" id="A0A4V2PU10"/>
<evidence type="ECO:0008006" key="3">
    <source>
        <dbReference type="Google" id="ProtNLM"/>
    </source>
</evidence>
<dbReference type="InterPro" id="IPR009387">
    <property type="entry name" value="HigB-2"/>
</dbReference>
<accession>A0A4V2PU10</accession>
<dbReference type="Proteomes" id="UP000295496">
    <property type="component" value="Unassembled WGS sequence"/>
</dbReference>
<dbReference type="RefSeq" id="WP_132302214.1">
    <property type="nucleotide sequence ID" value="NZ_CP170642.1"/>
</dbReference>
<proteinExistence type="predicted"/>
<comment type="caution">
    <text evidence="1">The sequence shown here is derived from an EMBL/GenBank/DDBJ whole genome shotgun (WGS) entry which is preliminary data.</text>
</comment>
<protein>
    <recommendedName>
        <fullName evidence="3">RelE toxin of RelEB toxin-antitoxin system</fullName>
    </recommendedName>
</protein>
<keyword evidence="2" id="KW-1185">Reference proteome</keyword>
<dbReference type="EMBL" id="SMGJ01000005">
    <property type="protein sequence ID" value="TCK68281.1"/>
    <property type="molecule type" value="Genomic_DNA"/>
</dbReference>
<dbReference type="Pfam" id="PF06296">
    <property type="entry name" value="RelE"/>
    <property type="match status" value="1"/>
</dbReference>
<sequence length="130" mass="15019">MRLFKTKSFAAFADKNRIDDSVLIDAVMRAEKGLIDANLGSNVIKQRIAKQGQGRSSGYRSLIFYKIRGNCFFVSIFEKNDLENISQKTLDNLKKMAKMYKEDHEIVEQHIKQKTLIEIFTNKGKNDEIQ</sequence>
<name>A0A4V2PU10_9PAST</name>
<dbReference type="OrthoDB" id="8607264at2"/>
<evidence type="ECO:0000313" key="1">
    <source>
        <dbReference type="EMBL" id="TCK68281.1"/>
    </source>
</evidence>
<reference evidence="1 2" key="1">
    <citation type="submission" date="2019-03" db="EMBL/GenBank/DDBJ databases">
        <title>Genomic Encyclopedia of Type Strains, Phase IV (KMG-IV): sequencing the most valuable type-strain genomes for metagenomic binning, comparative biology and taxonomic classification.</title>
        <authorList>
            <person name="Goeker M."/>
        </authorList>
    </citation>
    <scope>NUCLEOTIDE SEQUENCE [LARGE SCALE GENOMIC DNA]</scope>
    <source>
        <strain evidence="1 2">DSM 10053</strain>
    </source>
</reference>